<feature type="transmembrane region" description="Helical" evidence="1">
    <location>
        <begin position="39"/>
        <end position="63"/>
    </location>
</feature>
<sequence length="136" mass="15642">MTPIRVAAKIWMKAVLLLGISVGLTAVIALDFFGMLLAALAFFFGFTITVPLLPLILVLINITKRLSQYSIQARLVWLTFYLIVLFYLYYLMVLKITSIKEFETFFNHLIFFMAGVLPVAVFTNRRSLYELYEANK</sequence>
<feature type="transmembrane region" description="Helical" evidence="1">
    <location>
        <begin position="75"/>
        <end position="93"/>
    </location>
</feature>
<accession>A0A1V9G308</accession>
<keyword evidence="1" id="KW-1133">Transmembrane helix</keyword>
<dbReference type="EMBL" id="LVYD01000041">
    <property type="protein sequence ID" value="OQP64888.1"/>
    <property type="molecule type" value="Genomic_DNA"/>
</dbReference>
<keyword evidence="1" id="KW-0472">Membrane</keyword>
<name>A0A1V9G308_9BACT</name>
<evidence type="ECO:0000313" key="2">
    <source>
        <dbReference type="EMBL" id="OQP64888.1"/>
    </source>
</evidence>
<organism evidence="2 3">
    <name type="scientific">Niastella vici</name>
    <dbReference type="NCBI Taxonomy" id="1703345"/>
    <lineage>
        <taxon>Bacteria</taxon>
        <taxon>Pseudomonadati</taxon>
        <taxon>Bacteroidota</taxon>
        <taxon>Chitinophagia</taxon>
        <taxon>Chitinophagales</taxon>
        <taxon>Chitinophagaceae</taxon>
        <taxon>Niastella</taxon>
    </lineage>
</organism>
<dbReference type="STRING" id="1703345.A3860_19245"/>
<keyword evidence="1" id="KW-0812">Transmembrane</keyword>
<reference evidence="2 3" key="1">
    <citation type="submission" date="2016-03" db="EMBL/GenBank/DDBJ databases">
        <title>Niastella vici sp. nov., isolated from farmland soil.</title>
        <authorList>
            <person name="Chen L."/>
            <person name="Wang D."/>
            <person name="Yang S."/>
            <person name="Wang G."/>
        </authorList>
    </citation>
    <scope>NUCLEOTIDE SEQUENCE [LARGE SCALE GENOMIC DNA]</scope>
    <source>
        <strain evidence="2 3">DJ57</strain>
    </source>
</reference>
<evidence type="ECO:0000313" key="3">
    <source>
        <dbReference type="Proteomes" id="UP000192796"/>
    </source>
</evidence>
<dbReference type="AlphaFoldDB" id="A0A1V9G308"/>
<comment type="caution">
    <text evidence="2">The sequence shown here is derived from an EMBL/GenBank/DDBJ whole genome shotgun (WGS) entry which is preliminary data.</text>
</comment>
<proteinExistence type="predicted"/>
<evidence type="ECO:0000256" key="1">
    <source>
        <dbReference type="SAM" id="Phobius"/>
    </source>
</evidence>
<feature type="transmembrane region" description="Helical" evidence="1">
    <location>
        <begin position="105"/>
        <end position="123"/>
    </location>
</feature>
<protein>
    <submittedName>
        <fullName evidence="2">Uncharacterized protein</fullName>
    </submittedName>
</protein>
<dbReference type="Proteomes" id="UP000192796">
    <property type="component" value="Unassembled WGS sequence"/>
</dbReference>
<keyword evidence="3" id="KW-1185">Reference proteome</keyword>
<gene>
    <name evidence="2" type="ORF">A3860_19245</name>
</gene>